<keyword evidence="3" id="KW-1185">Reference proteome</keyword>
<sequence length="169" mass="18493">MSSQARPAALLAWIAFGAARAALGILWLHEGWFKYRAHFGRADILLVVDGAKANSRVPDYFTALSESVLRDNAGLFGVMIPLLETTLGIALIVGVLSLPAAMGSILTLLSYWSSDQLIAQYPIMAALSVIVIAWPAQSTRLSATSLVVRTLHRRQRGQRLIEGPLRRWL</sequence>
<reference evidence="2 3" key="1">
    <citation type="submission" date="2017-03" db="EMBL/GenBank/DDBJ databases">
        <title>Genomic insights into Mycobacterium simiae human colonization.</title>
        <authorList>
            <person name="Steffani J.L."/>
            <person name="Brunck M.E."/>
            <person name="Cruz E."/>
            <person name="Montiel R."/>
            <person name="Barona F."/>
        </authorList>
    </citation>
    <scope>NUCLEOTIDE SEQUENCE [LARGE SCALE GENOMIC DNA]</scope>
    <source>
        <strain evidence="2 3">MsiGto</strain>
    </source>
</reference>
<dbReference type="AlphaFoldDB" id="A0A1X0XJ99"/>
<evidence type="ECO:0008006" key="4">
    <source>
        <dbReference type="Google" id="ProtNLM"/>
    </source>
</evidence>
<keyword evidence="1" id="KW-0472">Membrane</keyword>
<dbReference type="RefSeq" id="WP_075545906.1">
    <property type="nucleotide sequence ID" value="NZ_MZZM01000042.1"/>
</dbReference>
<accession>A0A1X0XJ99</accession>
<dbReference type="Proteomes" id="UP000193040">
    <property type="component" value="Unassembled WGS sequence"/>
</dbReference>
<protein>
    <recommendedName>
        <fullName evidence="4">DoxX family membrane protein</fullName>
    </recommendedName>
</protein>
<dbReference type="GeneID" id="66600175"/>
<feature type="transmembrane region" description="Helical" evidence="1">
    <location>
        <begin position="118"/>
        <end position="136"/>
    </location>
</feature>
<organism evidence="2 3">
    <name type="scientific">Mycobacterium simiae</name>
    <name type="common">Mycobacterium habana</name>
    <dbReference type="NCBI Taxonomy" id="1784"/>
    <lineage>
        <taxon>Bacteria</taxon>
        <taxon>Bacillati</taxon>
        <taxon>Actinomycetota</taxon>
        <taxon>Actinomycetes</taxon>
        <taxon>Mycobacteriales</taxon>
        <taxon>Mycobacteriaceae</taxon>
        <taxon>Mycobacterium</taxon>
        <taxon>Mycobacterium simiae complex</taxon>
    </lineage>
</organism>
<keyword evidence="1" id="KW-1133">Transmembrane helix</keyword>
<proteinExistence type="predicted"/>
<comment type="caution">
    <text evidence="2">The sequence shown here is derived from an EMBL/GenBank/DDBJ whole genome shotgun (WGS) entry which is preliminary data.</text>
</comment>
<feature type="transmembrane region" description="Helical" evidence="1">
    <location>
        <begin position="87"/>
        <end position="111"/>
    </location>
</feature>
<name>A0A1X0XJ99_MYCSI</name>
<dbReference type="EMBL" id="MZZM01000042">
    <property type="protein sequence ID" value="ORJ52972.1"/>
    <property type="molecule type" value="Genomic_DNA"/>
</dbReference>
<keyword evidence="1" id="KW-0812">Transmembrane</keyword>
<evidence type="ECO:0000313" key="3">
    <source>
        <dbReference type="Proteomes" id="UP000193040"/>
    </source>
</evidence>
<gene>
    <name evidence="2" type="ORF">B5M45_29600</name>
</gene>
<evidence type="ECO:0000313" key="2">
    <source>
        <dbReference type="EMBL" id="ORJ52972.1"/>
    </source>
</evidence>
<evidence type="ECO:0000256" key="1">
    <source>
        <dbReference type="SAM" id="Phobius"/>
    </source>
</evidence>